<feature type="signal peptide" evidence="4">
    <location>
        <begin position="1"/>
        <end position="26"/>
    </location>
</feature>
<dbReference type="GO" id="GO:0042597">
    <property type="term" value="C:periplasmic space"/>
    <property type="evidence" value="ECO:0007669"/>
    <property type="project" value="UniProtKB-SubCell"/>
</dbReference>
<evidence type="ECO:0000256" key="4">
    <source>
        <dbReference type="SAM" id="SignalP"/>
    </source>
</evidence>
<sequence length="339" mass="36130">MSTLRRIAVTTVMMAGFCSLASVVHAAEKITIMVGGEDKIIYLPVLLATRLGYFAKQGLDVAVVTEPAGVNAENEMIAGSVQGVAGFYDHTIDLQSKGAEVESVVQFSNVPGEVELVSTTQQETIGSLIDFQGKSLGVTGLGSSTDFLTQYLASKVGLDRDDYRLVPVDAGKTFISAMRQHLIVAGMTTDPTAVELLSTGEAKVLVDLRTEAGTRDALGDIYPAACIYMPTAWVDAHRDETGRLVKAIVGALRYLHAHSAEQIVDLLPRNYYNGKRTLYVAAMKSFLPMFTSDGRMPAGGPQAVLKVLSAIMPAVKAADIDLSKTYTAAFVESAAKSAK</sequence>
<accession>A0A5E4RMF4</accession>
<feature type="domain" description="SsuA/THI5-like" evidence="5">
    <location>
        <begin position="43"/>
        <end position="260"/>
    </location>
</feature>
<evidence type="ECO:0000256" key="3">
    <source>
        <dbReference type="ARBA" id="ARBA00022729"/>
    </source>
</evidence>
<dbReference type="OrthoDB" id="9806288at2"/>
<evidence type="ECO:0000313" key="7">
    <source>
        <dbReference type="Proteomes" id="UP000384354"/>
    </source>
</evidence>
<comment type="subcellular location">
    <subcellularLocation>
        <location evidence="1">Periplasm</location>
    </subcellularLocation>
</comment>
<dbReference type="Gene3D" id="3.40.190.10">
    <property type="entry name" value="Periplasmic binding protein-like II"/>
    <property type="match status" value="2"/>
</dbReference>
<dbReference type="Proteomes" id="UP000384354">
    <property type="component" value="Unassembled WGS sequence"/>
</dbReference>
<evidence type="ECO:0000313" key="6">
    <source>
        <dbReference type="EMBL" id="VVD64506.1"/>
    </source>
</evidence>
<feature type="chain" id="PRO_5022981348" evidence="4">
    <location>
        <begin position="27"/>
        <end position="339"/>
    </location>
</feature>
<evidence type="ECO:0000256" key="2">
    <source>
        <dbReference type="ARBA" id="ARBA00010742"/>
    </source>
</evidence>
<dbReference type="PANTHER" id="PTHR30024:SF47">
    <property type="entry name" value="TAURINE-BINDING PERIPLASMIC PROTEIN"/>
    <property type="match status" value="1"/>
</dbReference>
<dbReference type="PANTHER" id="PTHR30024">
    <property type="entry name" value="ALIPHATIC SULFONATES-BINDING PROTEIN-RELATED"/>
    <property type="match status" value="1"/>
</dbReference>
<protein>
    <submittedName>
        <fullName evidence="6">Nitrate ABC transporter substrate-binding protein</fullName>
    </submittedName>
</protein>
<evidence type="ECO:0000256" key="1">
    <source>
        <dbReference type="ARBA" id="ARBA00004418"/>
    </source>
</evidence>
<gene>
    <name evidence="6" type="ORF">PCE31106_00271</name>
</gene>
<dbReference type="InterPro" id="IPR015168">
    <property type="entry name" value="SsuA/THI5"/>
</dbReference>
<reference evidence="6 7" key="1">
    <citation type="submission" date="2019-08" db="EMBL/GenBank/DDBJ databases">
        <authorList>
            <person name="Peeters C."/>
        </authorList>
    </citation>
    <scope>NUCLEOTIDE SEQUENCE [LARGE SCALE GENOMIC DNA]</scope>
    <source>
        <strain evidence="6 7">LMG 31106</strain>
    </source>
</reference>
<dbReference type="EMBL" id="CABPSL010000001">
    <property type="protein sequence ID" value="VVD64506.1"/>
    <property type="molecule type" value="Genomic_DNA"/>
</dbReference>
<organism evidence="6 7">
    <name type="scientific">Pandoraea cepalis</name>
    <dbReference type="NCBI Taxonomy" id="2508294"/>
    <lineage>
        <taxon>Bacteria</taxon>
        <taxon>Pseudomonadati</taxon>
        <taxon>Pseudomonadota</taxon>
        <taxon>Betaproteobacteria</taxon>
        <taxon>Burkholderiales</taxon>
        <taxon>Burkholderiaceae</taxon>
        <taxon>Pandoraea</taxon>
    </lineage>
</organism>
<evidence type="ECO:0000259" key="5">
    <source>
        <dbReference type="Pfam" id="PF09084"/>
    </source>
</evidence>
<dbReference type="RefSeq" id="WP_150562126.1">
    <property type="nucleotide sequence ID" value="NZ_CABPSL010000001.1"/>
</dbReference>
<proteinExistence type="inferred from homology"/>
<dbReference type="SUPFAM" id="SSF53850">
    <property type="entry name" value="Periplasmic binding protein-like II"/>
    <property type="match status" value="1"/>
</dbReference>
<dbReference type="AlphaFoldDB" id="A0A5E4RMF4"/>
<dbReference type="Pfam" id="PF09084">
    <property type="entry name" value="NMT1"/>
    <property type="match status" value="1"/>
</dbReference>
<dbReference type="GO" id="GO:0042918">
    <property type="term" value="P:alkanesulfonate transmembrane transport"/>
    <property type="evidence" value="ECO:0007669"/>
    <property type="project" value="TreeGrafter"/>
</dbReference>
<name>A0A5E4RMF4_9BURK</name>
<keyword evidence="3 4" id="KW-0732">Signal</keyword>
<comment type="similarity">
    <text evidence="2">Belongs to the bacterial solute-binding protein SsuA/TauA family.</text>
</comment>